<name>A0A7J6VNB5_THATH</name>
<organism evidence="2 3">
    <name type="scientific">Thalictrum thalictroides</name>
    <name type="common">Rue-anemone</name>
    <name type="synonym">Anemone thalictroides</name>
    <dbReference type="NCBI Taxonomy" id="46969"/>
    <lineage>
        <taxon>Eukaryota</taxon>
        <taxon>Viridiplantae</taxon>
        <taxon>Streptophyta</taxon>
        <taxon>Embryophyta</taxon>
        <taxon>Tracheophyta</taxon>
        <taxon>Spermatophyta</taxon>
        <taxon>Magnoliopsida</taxon>
        <taxon>Ranunculales</taxon>
        <taxon>Ranunculaceae</taxon>
        <taxon>Thalictroideae</taxon>
        <taxon>Thalictrum</taxon>
    </lineage>
</organism>
<comment type="caution">
    <text evidence="2">The sequence shown here is derived from an EMBL/GenBank/DDBJ whole genome shotgun (WGS) entry which is preliminary data.</text>
</comment>
<evidence type="ECO:0000256" key="1">
    <source>
        <dbReference type="SAM" id="MobiDB-lite"/>
    </source>
</evidence>
<proteinExistence type="predicted"/>
<feature type="region of interest" description="Disordered" evidence="1">
    <location>
        <begin position="1"/>
        <end position="22"/>
    </location>
</feature>
<keyword evidence="3" id="KW-1185">Reference proteome</keyword>
<reference evidence="2 3" key="1">
    <citation type="submission" date="2020-06" db="EMBL/GenBank/DDBJ databases">
        <title>Transcriptomic and genomic resources for Thalictrum thalictroides and T. hernandezii: Facilitating candidate gene discovery in an emerging model plant lineage.</title>
        <authorList>
            <person name="Arias T."/>
            <person name="Riano-Pachon D.M."/>
            <person name="Di Stilio V.S."/>
        </authorList>
    </citation>
    <scope>NUCLEOTIDE SEQUENCE [LARGE SCALE GENOMIC DNA]</scope>
    <source>
        <strain evidence="3">cv. WT478/WT964</strain>
        <tissue evidence="2">Leaves</tissue>
    </source>
</reference>
<gene>
    <name evidence="2" type="ORF">FRX31_023825</name>
</gene>
<dbReference type="EMBL" id="JABWDY010029063">
    <property type="protein sequence ID" value="KAF5186589.1"/>
    <property type="molecule type" value="Genomic_DNA"/>
</dbReference>
<evidence type="ECO:0000313" key="2">
    <source>
        <dbReference type="EMBL" id="KAF5186589.1"/>
    </source>
</evidence>
<feature type="compositionally biased region" description="Polar residues" evidence="1">
    <location>
        <begin position="1"/>
        <end position="15"/>
    </location>
</feature>
<dbReference type="Proteomes" id="UP000554482">
    <property type="component" value="Unassembled WGS sequence"/>
</dbReference>
<sequence>MFHSFKPSQPANSNMKAGKRRLSSKHNYLAGHLLNPLIPNPTKLYLLNPCLLLQRPMAEGNSKEAAGKRGSSGQEAAGKMGRWA</sequence>
<feature type="region of interest" description="Disordered" evidence="1">
    <location>
        <begin position="59"/>
        <end position="84"/>
    </location>
</feature>
<protein>
    <submittedName>
        <fullName evidence="2">Uncharacterized protein</fullName>
    </submittedName>
</protein>
<dbReference type="AlphaFoldDB" id="A0A7J6VNB5"/>
<evidence type="ECO:0000313" key="3">
    <source>
        <dbReference type="Proteomes" id="UP000554482"/>
    </source>
</evidence>
<accession>A0A7J6VNB5</accession>